<evidence type="ECO:0000256" key="8">
    <source>
        <dbReference type="ARBA" id="ARBA00023114"/>
    </source>
</evidence>
<protein>
    <submittedName>
        <fullName evidence="12">Outer membrane protein (Porin)</fullName>
    </submittedName>
</protein>
<dbReference type="PRINTS" id="PR00182">
    <property type="entry name" value="ECOLNEIPORIN"/>
</dbReference>
<proteinExistence type="predicted"/>
<evidence type="ECO:0000259" key="11">
    <source>
        <dbReference type="Pfam" id="PF13609"/>
    </source>
</evidence>
<dbReference type="Proteomes" id="UP000195569">
    <property type="component" value="Unassembled WGS sequence"/>
</dbReference>
<gene>
    <name evidence="12" type="ORF">BN2476_560036</name>
</gene>
<evidence type="ECO:0000256" key="5">
    <source>
        <dbReference type="ARBA" id="ARBA00022692"/>
    </source>
</evidence>
<dbReference type="InterPro" id="IPR023614">
    <property type="entry name" value="Porin_dom_sf"/>
</dbReference>
<organism evidence="12 13">
    <name type="scientific">Paraburkholderia piptadeniae</name>
    <dbReference type="NCBI Taxonomy" id="1701573"/>
    <lineage>
        <taxon>Bacteria</taxon>
        <taxon>Pseudomonadati</taxon>
        <taxon>Pseudomonadota</taxon>
        <taxon>Betaproteobacteria</taxon>
        <taxon>Burkholderiales</taxon>
        <taxon>Burkholderiaceae</taxon>
        <taxon>Paraburkholderia</taxon>
    </lineage>
</organism>
<dbReference type="InterPro" id="IPR001702">
    <property type="entry name" value="Porin_Gram-ve"/>
</dbReference>
<evidence type="ECO:0000313" key="13">
    <source>
        <dbReference type="Proteomes" id="UP000195569"/>
    </source>
</evidence>
<keyword evidence="10" id="KW-0998">Cell outer membrane</keyword>
<dbReference type="GO" id="GO:0046930">
    <property type="term" value="C:pore complex"/>
    <property type="evidence" value="ECO:0007669"/>
    <property type="project" value="UniProtKB-KW"/>
</dbReference>
<evidence type="ECO:0000256" key="10">
    <source>
        <dbReference type="ARBA" id="ARBA00023237"/>
    </source>
</evidence>
<comment type="subcellular location">
    <subcellularLocation>
        <location evidence="1">Cell outer membrane</location>
        <topology evidence="1">Multi-pass membrane protein</topology>
    </subcellularLocation>
</comment>
<keyword evidence="5" id="KW-0812">Transmembrane</keyword>
<evidence type="ECO:0000256" key="3">
    <source>
        <dbReference type="ARBA" id="ARBA00022448"/>
    </source>
</evidence>
<dbReference type="PANTHER" id="PTHR34501:SF9">
    <property type="entry name" value="MAJOR OUTER MEMBRANE PROTEIN P.IA"/>
    <property type="match status" value="1"/>
</dbReference>
<sequence>MSRATQRRSGAKLHRFESLIDWQAQNNESITASMRHLEKNAMKKNRQRRLAGLAAVASVATAAHAPAFAQSSVTLYGIVDNGIGYQSSSTTLGSTSGGHSAFKMITGVWAGSRFGLKGAEDLGGGTKAIFTLEEGFSANSGAMSTTNLMFSRQAFVGVTNGTYGTLTAGRQYASYYQLLSPYSPTTWLTGFYGAHPGDVDGLDTIYRANNTLLYMSPQLYGFKFSGSYSLAGVPGSVNQGSTWSTAIQYAQGPVGIAVGFSRINNSTVGGGAFGTDSTTSNAGAQTGVSAVTNGYRTAQAQQRFAVGAGYTFNSQFDITATYTNVQYIPGAGSSFRDEAIWNTGGIVLHWKPTAAWDFATGYSYTRATKANGITSSAQYQQFNLSEYYSLSKRTGLYALEAYQRANGQTLGNNGAGNIINATATLGDGFNSTPSSSRSMVGVGVGIVHRF</sequence>
<comment type="subunit">
    <text evidence="2">Homotrimer.</text>
</comment>
<dbReference type="GO" id="GO:0034220">
    <property type="term" value="P:monoatomic ion transmembrane transport"/>
    <property type="evidence" value="ECO:0007669"/>
    <property type="project" value="InterPro"/>
</dbReference>
<keyword evidence="6" id="KW-0732">Signal</keyword>
<evidence type="ECO:0000256" key="9">
    <source>
        <dbReference type="ARBA" id="ARBA00023136"/>
    </source>
</evidence>
<keyword evidence="3" id="KW-0813">Transport</keyword>
<dbReference type="EMBL" id="CYGY02000056">
    <property type="protein sequence ID" value="SIT47204.1"/>
    <property type="molecule type" value="Genomic_DNA"/>
</dbReference>
<evidence type="ECO:0000256" key="7">
    <source>
        <dbReference type="ARBA" id="ARBA00023065"/>
    </source>
</evidence>
<keyword evidence="13" id="KW-1185">Reference proteome</keyword>
<keyword evidence="8" id="KW-0626">Porin</keyword>
<keyword evidence="4" id="KW-1134">Transmembrane beta strand</keyword>
<name>A0A1N7SIG3_9BURK</name>
<dbReference type="PRINTS" id="PR00184">
    <property type="entry name" value="NEISSPPORIN"/>
</dbReference>
<dbReference type="SUPFAM" id="SSF56935">
    <property type="entry name" value="Porins"/>
    <property type="match status" value="1"/>
</dbReference>
<comment type="caution">
    <text evidence="12">The sequence shown here is derived from an EMBL/GenBank/DDBJ whole genome shotgun (WGS) entry which is preliminary data.</text>
</comment>
<dbReference type="CDD" id="cd00342">
    <property type="entry name" value="gram_neg_porins"/>
    <property type="match status" value="1"/>
</dbReference>
<dbReference type="InterPro" id="IPR050298">
    <property type="entry name" value="Gram-neg_bact_OMP"/>
</dbReference>
<dbReference type="AlphaFoldDB" id="A0A1N7SIG3"/>
<evidence type="ECO:0000256" key="2">
    <source>
        <dbReference type="ARBA" id="ARBA00011233"/>
    </source>
</evidence>
<keyword evidence="9" id="KW-0472">Membrane</keyword>
<dbReference type="PANTHER" id="PTHR34501">
    <property type="entry name" value="PROTEIN YDDL-RELATED"/>
    <property type="match status" value="1"/>
</dbReference>
<dbReference type="InterPro" id="IPR002299">
    <property type="entry name" value="Porin_Neis"/>
</dbReference>
<dbReference type="GO" id="GO:0015288">
    <property type="term" value="F:porin activity"/>
    <property type="evidence" value="ECO:0007669"/>
    <property type="project" value="UniProtKB-KW"/>
</dbReference>
<dbReference type="Gene3D" id="2.40.160.10">
    <property type="entry name" value="Porin"/>
    <property type="match status" value="1"/>
</dbReference>
<feature type="domain" description="Porin" evidence="11">
    <location>
        <begin position="56"/>
        <end position="406"/>
    </location>
</feature>
<evidence type="ECO:0000313" key="12">
    <source>
        <dbReference type="EMBL" id="SIT47204.1"/>
    </source>
</evidence>
<evidence type="ECO:0000256" key="1">
    <source>
        <dbReference type="ARBA" id="ARBA00004571"/>
    </source>
</evidence>
<accession>A0A1N7SIG3</accession>
<dbReference type="InterPro" id="IPR033900">
    <property type="entry name" value="Gram_neg_porin_domain"/>
</dbReference>
<reference evidence="12" key="1">
    <citation type="submission" date="2016-12" db="EMBL/GenBank/DDBJ databases">
        <authorList>
            <person name="Moulin L."/>
        </authorList>
    </citation>
    <scope>NUCLEOTIDE SEQUENCE [LARGE SCALE GENOMIC DNA]</scope>
    <source>
        <strain evidence="12">STM 7183</strain>
    </source>
</reference>
<dbReference type="GO" id="GO:0009279">
    <property type="term" value="C:cell outer membrane"/>
    <property type="evidence" value="ECO:0007669"/>
    <property type="project" value="UniProtKB-SubCell"/>
</dbReference>
<dbReference type="Pfam" id="PF13609">
    <property type="entry name" value="Porin_4"/>
    <property type="match status" value="1"/>
</dbReference>
<evidence type="ECO:0000256" key="4">
    <source>
        <dbReference type="ARBA" id="ARBA00022452"/>
    </source>
</evidence>
<evidence type="ECO:0000256" key="6">
    <source>
        <dbReference type="ARBA" id="ARBA00022729"/>
    </source>
</evidence>
<keyword evidence="7" id="KW-0406">Ion transport</keyword>